<evidence type="ECO:0000313" key="5">
    <source>
        <dbReference type="Proteomes" id="UP000027120"/>
    </source>
</evidence>
<dbReference type="GO" id="GO:0016746">
    <property type="term" value="F:acyltransferase activity"/>
    <property type="evidence" value="ECO:0007669"/>
    <property type="project" value="UniProtKB-KW"/>
</dbReference>
<comment type="similarity">
    <text evidence="1">Belongs to the plant acyltransferase family.</text>
</comment>
<reference evidence="4 5" key="1">
    <citation type="submission" date="2014-04" db="EMBL/GenBank/DDBJ databases">
        <authorList>
            <consortium name="International Citrus Genome Consortium"/>
            <person name="Gmitter F."/>
            <person name="Chen C."/>
            <person name="Farmerie W."/>
            <person name="Harkins T."/>
            <person name="Desany B."/>
            <person name="Mohiuddin M."/>
            <person name="Kodira C."/>
            <person name="Borodovsky M."/>
            <person name="Lomsadze A."/>
            <person name="Burns P."/>
            <person name="Jenkins J."/>
            <person name="Prochnik S."/>
            <person name="Shu S."/>
            <person name="Chapman J."/>
            <person name="Pitluck S."/>
            <person name="Schmutz J."/>
            <person name="Rokhsar D."/>
        </authorList>
    </citation>
    <scope>NUCLEOTIDE SEQUENCE</scope>
</reference>
<keyword evidence="3" id="KW-0012">Acyltransferase</keyword>
<gene>
    <name evidence="4" type="ORF">CISIN_1g046342mg</name>
</gene>
<evidence type="ECO:0000256" key="3">
    <source>
        <dbReference type="ARBA" id="ARBA00023315"/>
    </source>
</evidence>
<keyword evidence="2" id="KW-0808">Transferase</keyword>
<protein>
    <submittedName>
        <fullName evidence="4">Uncharacterized protein</fullName>
    </submittedName>
</protein>
<sequence length="235" mass="26283">MSLLDQLAPDIYFPLIFFYKVVSDKNTNPKNFSSPQKKSLTKTLTHCYSLAGRAEDVFSVGCDDNGFPFIKTLVASDTSKVQKTPEMDSLDRILPFKPHEQNVTCIGNVFHAVLANWPVDKPNDYKDLARTIQESVKMVNDEFVRELSEDAEEIVTNSKFWVFGFSGPVGLLYYEVDFGWGMPLLVSGAMRLSNTSTFVDTSDAKGIDAWTGLPNNHMPKFEQDLGILACAFSIL</sequence>
<dbReference type="PANTHER" id="PTHR31623">
    <property type="entry name" value="F21J9.9"/>
    <property type="match status" value="1"/>
</dbReference>
<keyword evidence="5" id="KW-1185">Reference proteome</keyword>
<evidence type="ECO:0000313" key="4">
    <source>
        <dbReference type="EMBL" id="KDO45092.1"/>
    </source>
</evidence>
<dbReference type="EMBL" id="KK785275">
    <property type="protein sequence ID" value="KDO45092.1"/>
    <property type="molecule type" value="Genomic_DNA"/>
</dbReference>
<dbReference type="InterPro" id="IPR023213">
    <property type="entry name" value="CAT-like_dom_sf"/>
</dbReference>
<proteinExistence type="inferred from homology"/>
<dbReference type="Pfam" id="PF02458">
    <property type="entry name" value="Transferase"/>
    <property type="match status" value="2"/>
</dbReference>
<dbReference type="Proteomes" id="UP000027120">
    <property type="component" value="Unassembled WGS sequence"/>
</dbReference>
<organism evidence="4 5">
    <name type="scientific">Citrus sinensis</name>
    <name type="common">Sweet orange</name>
    <name type="synonym">Citrus aurantium var. sinensis</name>
    <dbReference type="NCBI Taxonomy" id="2711"/>
    <lineage>
        <taxon>Eukaryota</taxon>
        <taxon>Viridiplantae</taxon>
        <taxon>Streptophyta</taxon>
        <taxon>Embryophyta</taxon>
        <taxon>Tracheophyta</taxon>
        <taxon>Spermatophyta</taxon>
        <taxon>Magnoliopsida</taxon>
        <taxon>eudicotyledons</taxon>
        <taxon>Gunneridae</taxon>
        <taxon>Pentapetalae</taxon>
        <taxon>rosids</taxon>
        <taxon>malvids</taxon>
        <taxon>Sapindales</taxon>
        <taxon>Rutaceae</taxon>
        <taxon>Aurantioideae</taxon>
        <taxon>Citrus</taxon>
    </lineage>
</organism>
<name>A0A067E1G2_CITSI</name>
<evidence type="ECO:0000256" key="2">
    <source>
        <dbReference type="ARBA" id="ARBA00022679"/>
    </source>
</evidence>
<dbReference type="AlphaFoldDB" id="A0A067E1G2"/>
<dbReference type="PANTHER" id="PTHR31623:SF28">
    <property type="entry name" value="BAHD ACYLTRANSFERASE"/>
    <property type="match status" value="1"/>
</dbReference>
<accession>A0A067E1G2</accession>
<dbReference type="SMR" id="A0A067E1G2"/>
<dbReference type="Gene3D" id="3.30.559.10">
    <property type="entry name" value="Chloramphenicol acetyltransferase-like domain"/>
    <property type="match status" value="1"/>
</dbReference>
<evidence type="ECO:0000256" key="1">
    <source>
        <dbReference type="ARBA" id="ARBA00009861"/>
    </source>
</evidence>